<evidence type="ECO:0000313" key="13">
    <source>
        <dbReference type="WBParaSite" id="DME_0000607501-mRNA-1"/>
    </source>
</evidence>
<dbReference type="PANTHER" id="PTHR45859">
    <property type="entry name" value="TRANSLATION INITIATION FACTOR EIF-2B SUBUNIT BETA"/>
    <property type="match status" value="1"/>
</dbReference>
<dbReference type="EMBL" id="UYYG01000012">
    <property type="protein sequence ID" value="VDN51041.1"/>
    <property type="molecule type" value="Genomic_DNA"/>
</dbReference>
<evidence type="ECO:0000256" key="7">
    <source>
        <dbReference type="ARBA" id="ARBA00044228"/>
    </source>
</evidence>
<evidence type="ECO:0000256" key="8">
    <source>
        <dbReference type="ARBA" id="ARBA00046432"/>
    </source>
</evidence>
<evidence type="ECO:0000256" key="4">
    <source>
        <dbReference type="ARBA" id="ARBA00022540"/>
    </source>
</evidence>
<keyword evidence="4" id="KW-0396">Initiation factor</keyword>
<dbReference type="Pfam" id="PF01008">
    <property type="entry name" value="IF-2B"/>
    <property type="match status" value="1"/>
</dbReference>
<dbReference type="WBParaSite" id="DME_0000607501-mRNA-1">
    <property type="protein sequence ID" value="DME_0000607501-mRNA-1"/>
    <property type="gene ID" value="DME_0000607501"/>
</dbReference>
<dbReference type="Gene3D" id="3.40.50.10470">
    <property type="entry name" value="Translation initiation factor eif-2b, domain 2"/>
    <property type="match status" value="1"/>
</dbReference>
<dbReference type="InterPro" id="IPR037171">
    <property type="entry name" value="NagB/RpiA_transferase-like"/>
</dbReference>
<evidence type="ECO:0000256" key="6">
    <source>
        <dbReference type="ARBA" id="ARBA00044122"/>
    </source>
</evidence>
<dbReference type="OrthoDB" id="269919at2759"/>
<accession>A0A158Q4Z3</accession>
<evidence type="ECO:0000256" key="2">
    <source>
        <dbReference type="ARBA" id="ARBA00007251"/>
    </source>
</evidence>
<comment type="similarity">
    <text evidence="2 9">Belongs to the eIF-2B alpha/beta/delta subunits family.</text>
</comment>
<dbReference type="GO" id="GO:0003743">
    <property type="term" value="F:translation initiation factor activity"/>
    <property type="evidence" value="ECO:0007669"/>
    <property type="project" value="UniProtKB-KW"/>
</dbReference>
<gene>
    <name evidence="10" type="ORF">DME_LOCUS1014</name>
</gene>
<comment type="subunit">
    <text evidence="8">Component of the translation initiation factor 2B (eIF2B) complex which is a heterodecamer of two sets of five different subunits: alpha, beta, gamma, delta and epsilon. Subunits alpha, beta and delta comprise a regulatory subcomplex and subunits epsilon and gamma comprise a catalytic subcomplex. Within the complex, the hexameric regulatory complex resides at the center, with the two heterodimeric catalytic subcomplexes bound on opposite sides.</text>
</comment>
<keyword evidence="12" id="KW-1185">Reference proteome</keyword>
<reference evidence="10 12" key="2">
    <citation type="submission" date="2018-11" db="EMBL/GenBank/DDBJ databases">
        <authorList>
            <consortium name="Pathogen Informatics"/>
        </authorList>
    </citation>
    <scope>NUCLEOTIDE SEQUENCE [LARGE SCALE GENOMIC DNA]</scope>
</reference>
<dbReference type="Proteomes" id="UP000274756">
    <property type="component" value="Unassembled WGS sequence"/>
</dbReference>
<dbReference type="SUPFAM" id="SSF100950">
    <property type="entry name" value="NagB/RpiA/CoA transferase-like"/>
    <property type="match status" value="1"/>
</dbReference>
<evidence type="ECO:0000256" key="3">
    <source>
        <dbReference type="ARBA" id="ARBA00022490"/>
    </source>
</evidence>
<dbReference type="STRING" id="318479.A0A158Q4Z3"/>
<keyword evidence="3" id="KW-0963">Cytoplasm</keyword>
<evidence type="ECO:0000256" key="1">
    <source>
        <dbReference type="ARBA" id="ARBA00004514"/>
    </source>
</evidence>
<evidence type="ECO:0000256" key="9">
    <source>
        <dbReference type="RuleBase" id="RU003814"/>
    </source>
</evidence>
<dbReference type="InterPro" id="IPR000649">
    <property type="entry name" value="IF-2B-related"/>
</dbReference>
<evidence type="ECO:0000256" key="5">
    <source>
        <dbReference type="ARBA" id="ARBA00022917"/>
    </source>
</evidence>
<dbReference type="GO" id="GO:0005851">
    <property type="term" value="C:eukaryotic translation initiation factor 2B complex"/>
    <property type="evidence" value="ECO:0007669"/>
    <property type="project" value="TreeGrafter"/>
</dbReference>
<evidence type="ECO:0000313" key="11">
    <source>
        <dbReference type="Proteomes" id="UP000038040"/>
    </source>
</evidence>
<evidence type="ECO:0000313" key="12">
    <source>
        <dbReference type="Proteomes" id="UP000274756"/>
    </source>
</evidence>
<organism evidence="11 13">
    <name type="scientific">Dracunculus medinensis</name>
    <name type="common">Guinea worm</name>
    <dbReference type="NCBI Taxonomy" id="318479"/>
    <lineage>
        <taxon>Eukaryota</taxon>
        <taxon>Metazoa</taxon>
        <taxon>Ecdysozoa</taxon>
        <taxon>Nematoda</taxon>
        <taxon>Chromadorea</taxon>
        <taxon>Rhabditida</taxon>
        <taxon>Spirurina</taxon>
        <taxon>Dracunculoidea</taxon>
        <taxon>Dracunculidae</taxon>
        <taxon>Dracunculus</taxon>
    </lineage>
</organism>
<comment type="subcellular location">
    <subcellularLocation>
        <location evidence="1">Cytoplasm</location>
        <location evidence="1">Cytosol</location>
    </subcellularLocation>
</comment>
<dbReference type="InterPro" id="IPR042529">
    <property type="entry name" value="IF_2B-like_C"/>
</dbReference>
<name>A0A158Q4Z3_DRAME</name>
<keyword evidence="5" id="KW-0648">Protein biosynthesis</keyword>
<sequence>CRELIELLKDERKFIVKAIASEEIVISNVALSVMKMVREESVRYKLGNEEFSPYESLRKLGNAITFSNEIPAKELKKSVLAAMHEYSTEIETCRGNMIGQARNYIGRADTVLTHSLTSSATLKAFFETANKFKRFRVFCTEEGISYAEYIQPESLLMCIEHTTRVVLSAAAVFLDGSCFAVPGSLTICRAAKLRSVPVFFCAAFYKITPILPHTYNAEPVGSPKTVLPFTFSKTYCYSQVINPVFDFIPAELVTSYICHTSIIVPQHVRRVLGDYYHPEDVN</sequence>
<dbReference type="GO" id="GO:0005829">
    <property type="term" value="C:cytosol"/>
    <property type="evidence" value="ECO:0007669"/>
    <property type="project" value="UniProtKB-SubCell"/>
</dbReference>
<dbReference type="Proteomes" id="UP000038040">
    <property type="component" value="Unplaced"/>
</dbReference>
<dbReference type="PANTHER" id="PTHR45859:SF1">
    <property type="entry name" value="TRANSLATION INITIATION FACTOR EIF-2B SUBUNIT BETA"/>
    <property type="match status" value="1"/>
</dbReference>
<protein>
    <recommendedName>
        <fullName evidence="6">Translation initiation factor eIF2B subunit beta</fullName>
    </recommendedName>
    <alternativeName>
        <fullName evidence="7">eIF2B GDP-GTP exchange factor subunit beta</fullName>
    </alternativeName>
</protein>
<dbReference type="InterPro" id="IPR051855">
    <property type="entry name" value="eIF2B_beta_subunit"/>
</dbReference>
<proteinExistence type="inferred from homology"/>
<reference evidence="13" key="1">
    <citation type="submission" date="2016-04" db="UniProtKB">
        <authorList>
            <consortium name="WormBaseParasite"/>
        </authorList>
    </citation>
    <scope>IDENTIFICATION</scope>
</reference>
<dbReference type="GO" id="GO:0005085">
    <property type="term" value="F:guanyl-nucleotide exchange factor activity"/>
    <property type="evidence" value="ECO:0007669"/>
    <property type="project" value="TreeGrafter"/>
</dbReference>
<dbReference type="AlphaFoldDB" id="A0A158Q4Z3"/>
<evidence type="ECO:0000313" key="10">
    <source>
        <dbReference type="EMBL" id="VDN51041.1"/>
    </source>
</evidence>